<dbReference type="Proteomes" id="UP000324974">
    <property type="component" value="Chromosome"/>
</dbReference>
<dbReference type="AlphaFoldDB" id="A0A5C1AHI2"/>
<keyword evidence="2" id="KW-1133">Transmembrane helix</keyword>
<accession>A0A5C1AHI2</accession>
<keyword evidence="4" id="KW-1185">Reference proteome</keyword>
<dbReference type="KEGG" id="lrs:PX52LOC_05309"/>
<organism evidence="3 4">
    <name type="scientific">Limnoglobus roseus</name>
    <dbReference type="NCBI Taxonomy" id="2598579"/>
    <lineage>
        <taxon>Bacteria</taxon>
        <taxon>Pseudomonadati</taxon>
        <taxon>Planctomycetota</taxon>
        <taxon>Planctomycetia</taxon>
        <taxon>Gemmatales</taxon>
        <taxon>Gemmataceae</taxon>
        <taxon>Limnoglobus</taxon>
    </lineage>
</organism>
<proteinExistence type="predicted"/>
<reference evidence="4" key="1">
    <citation type="submission" date="2019-08" db="EMBL/GenBank/DDBJ databases">
        <title>Limnoglobus roseus gen. nov., sp. nov., a novel freshwater planctomycete with a giant genome from the family Gemmataceae.</title>
        <authorList>
            <person name="Kulichevskaya I.S."/>
            <person name="Naumoff D.G."/>
            <person name="Miroshnikov K."/>
            <person name="Ivanova A."/>
            <person name="Philippov D.A."/>
            <person name="Hakobyan A."/>
            <person name="Rijpstra I.C."/>
            <person name="Sinninghe Damste J.S."/>
            <person name="Liesack W."/>
            <person name="Dedysh S.N."/>
        </authorList>
    </citation>
    <scope>NUCLEOTIDE SEQUENCE [LARGE SCALE GENOMIC DNA]</scope>
    <source>
        <strain evidence="4">PX52</strain>
    </source>
</reference>
<feature type="transmembrane region" description="Helical" evidence="2">
    <location>
        <begin position="103"/>
        <end position="129"/>
    </location>
</feature>
<feature type="compositionally biased region" description="Basic and acidic residues" evidence="1">
    <location>
        <begin position="161"/>
        <end position="173"/>
    </location>
</feature>
<feature type="region of interest" description="Disordered" evidence="1">
    <location>
        <begin position="148"/>
        <end position="173"/>
    </location>
</feature>
<name>A0A5C1AHI2_9BACT</name>
<evidence type="ECO:0000313" key="4">
    <source>
        <dbReference type="Proteomes" id="UP000324974"/>
    </source>
</evidence>
<gene>
    <name evidence="3" type="ORF">PX52LOC_05309</name>
</gene>
<sequence>MIVGVVGVLGAVGTVATIIIRGAGRKAPVPADQQGAVDPIVSMVVVGLLICLVFFVTGALTIQCKPRGLKGLGIVSLLFSLMFIFFSVFGIFASFAAGLNRPAAVIFLIGSSFLLLFGLGLMIAGILALSSNAAYQDWREVRGLNRMKPRRRRDSYEDDSPDRPRRRDASHND</sequence>
<feature type="transmembrane region" description="Helical" evidence="2">
    <location>
        <begin position="40"/>
        <end position="62"/>
    </location>
</feature>
<evidence type="ECO:0000313" key="3">
    <source>
        <dbReference type="EMBL" id="QEL18290.1"/>
    </source>
</evidence>
<evidence type="ECO:0000256" key="2">
    <source>
        <dbReference type="SAM" id="Phobius"/>
    </source>
</evidence>
<keyword evidence="2" id="KW-0812">Transmembrane</keyword>
<dbReference type="EMBL" id="CP042425">
    <property type="protein sequence ID" value="QEL18290.1"/>
    <property type="molecule type" value="Genomic_DNA"/>
</dbReference>
<keyword evidence="2" id="KW-0472">Membrane</keyword>
<feature type="transmembrane region" description="Helical" evidence="2">
    <location>
        <begin position="74"/>
        <end position="97"/>
    </location>
</feature>
<evidence type="ECO:0000256" key="1">
    <source>
        <dbReference type="SAM" id="MobiDB-lite"/>
    </source>
</evidence>
<protein>
    <submittedName>
        <fullName evidence="3">Uncharacterized protein</fullName>
    </submittedName>
</protein>